<proteinExistence type="predicted"/>
<organism evidence="1">
    <name type="scientific">Eucalyptus grandis</name>
    <name type="common">Flooded gum</name>
    <dbReference type="NCBI Taxonomy" id="71139"/>
    <lineage>
        <taxon>Eukaryota</taxon>
        <taxon>Viridiplantae</taxon>
        <taxon>Streptophyta</taxon>
        <taxon>Embryophyta</taxon>
        <taxon>Tracheophyta</taxon>
        <taxon>Spermatophyta</taxon>
        <taxon>Magnoliopsida</taxon>
        <taxon>eudicotyledons</taxon>
        <taxon>Gunneridae</taxon>
        <taxon>Pentapetalae</taxon>
        <taxon>rosids</taxon>
        <taxon>malvids</taxon>
        <taxon>Myrtales</taxon>
        <taxon>Myrtaceae</taxon>
        <taxon>Myrtoideae</taxon>
        <taxon>Eucalypteae</taxon>
        <taxon>Eucalyptus</taxon>
    </lineage>
</organism>
<protein>
    <submittedName>
        <fullName evidence="1">Uncharacterized protein</fullName>
    </submittedName>
</protein>
<evidence type="ECO:0000313" key="1">
    <source>
        <dbReference type="EMBL" id="KCW59992.1"/>
    </source>
</evidence>
<dbReference type="Gramene" id="KCW59992">
    <property type="protein sequence ID" value="KCW59992"/>
    <property type="gene ID" value="EUGRSUZ_H02725"/>
</dbReference>
<dbReference type="InParanoid" id="A0A059B197"/>
<name>A0A059B197_EUCGR</name>
<dbReference type="EMBL" id="KK198760">
    <property type="protein sequence ID" value="KCW59992.1"/>
    <property type="molecule type" value="Genomic_DNA"/>
</dbReference>
<sequence>MHRIIRWPRKSRYLSTKENRFGKKGVVLERDGGLSDMPSLSYVIAAVDGELFEEGTFTYLIYERDSALPSFPRTESCINWINVNVRGGSFHSK</sequence>
<accession>A0A059B197</accession>
<gene>
    <name evidence="1" type="ORF">EUGRSUZ_H02725</name>
</gene>
<reference evidence="1" key="1">
    <citation type="submission" date="2013-07" db="EMBL/GenBank/DDBJ databases">
        <title>The genome of Eucalyptus grandis.</title>
        <authorList>
            <person name="Schmutz J."/>
            <person name="Hayes R."/>
            <person name="Myburg A."/>
            <person name="Tuskan G."/>
            <person name="Grattapaglia D."/>
            <person name="Rokhsar D.S."/>
        </authorList>
    </citation>
    <scope>NUCLEOTIDE SEQUENCE</scope>
    <source>
        <tissue evidence="1">Leaf extractions</tissue>
    </source>
</reference>
<dbReference type="AlphaFoldDB" id="A0A059B197"/>